<feature type="domain" description="CAAX prenyl protease 2/Lysostaphin resistance protein A-like" evidence="2">
    <location>
        <begin position="73"/>
        <end position="159"/>
    </location>
</feature>
<proteinExistence type="predicted"/>
<feature type="transmembrane region" description="Helical" evidence="1">
    <location>
        <begin position="124"/>
        <end position="143"/>
    </location>
</feature>
<feature type="transmembrane region" description="Helical" evidence="1">
    <location>
        <begin position="99"/>
        <end position="118"/>
    </location>
</feature>
<keyword evidence="1" id="KW-0472">Membrane</keyword>
<feature type="transmembrane region" description="Helical" evidence="1">
    <location>
        <begin position="12"/>
        <end position="32"/>
    </location>
</feature>
<dbReference type="InterPro" id="IPR003675">
    <property type="entry name" value="Rce1/LyrA-like_dom"/>
</dbReference>
<name>A0A0B2ASJ2_9MICC</name>
<dbReference type="GO" id="GO:0004175">
    <property type="term" value="F:endopeptidase activity"/>
    <property type="evidence" value="ECO:0007669"/>
    <property type="project" value="UniProtKB-ARBA"/>
</dbReference>
<evidence type="ECO:0000313" key="4">
    <source>
        <dbReference type="Proteomes" id="UP000030982"/>
    </source>
</evidence>
<accession>A0A0B2ASJ2</accession>
<dbReference type="GO" id="GO:0080120">
    <property type="term" value="P:CAAX-box protein maturation"/>
    <property type="evidence" value="ECO:0007669"/>
    <property type="project" value="UniProtKB-ARBA"/>
</dbReference>
<gene>
    <name evidence="3" type="ORF">LK10_02965</name>
</gene>
<organism evidence="3 4">
    <name type="scientific">Sinomonas humi</name>
    <dbReference type="NCBI Taxonomy" id="1338436"/>
    <lineage>
        <taxon>Bacteria</taxon>
        <taxon>Bacillati</taxon>
        <taxon>Actinomycetota</taxon>
        <taxon>Actinomycetes</taxon>
        <taxon>Micrococcales</taxon>
        <taxon>Micrococcaceae</taxon>
        <taxon>Sinomonas</taxon>
    </lineage>
</organism>
<dbReference type="Proteomes" id="UP000030982">
    <property type="component" value="Unassembled WGS sequence"/>
</dbReference>
<sequence length="206" mass="22058">MGASEELANSAALAVTTAITSVVVRIGGLFAPQLFGRTQFVRRLGIASVLASLILVAGSIGAGLAEEKLRALLLVPSALFEELLFRGLPFLILTSGRKLRRPVLVAGVVLTSFVFALLHPSPHISVFFDAFVFSLLAFGMLLATHSIWPAVAFHIVANATVATFPDAIFGGEARISTVIFDAVLGVLILAFLAFWLKRAKWREVSR</sequence>
<protein>
    <recommendedName>
        <fullName evidence="2">CAAX prenyl protease 2/Lysostaphin resistance protein A-like domain-containing protein</fullName>
    </recommendedName>
</protein>
<dbReference type="EMBL" id="JTDL01000037">
    <property type="protein sequence ID" value="KHL04955.1"/>
    <property type="molecule type" value="Genomic_DNA"/>
</dbReference>
<keyword evidence="4" id="KW-1185">Reference proteome</keyword>
<dbReference type="AlphaFoldDB" id="A0A0B2ASJ2"/>
<reference evidence="3 4" key="1">
    <citation type="submission" date="2014-09" db="EMBL/GenBank/DDBJ databases">
        <title>Genome sequence of Sinomonas sp. MUSC 117.</title>
        <authorList>
            <person name="Lee L.-H."/>
        </authorList>
    </citation>
    <scope>NUCLEOTIDE SEQUENCE [LARGE SCALE GENOMIC DNA]</scope>
    <source>
        <strain evidence="3 4">MUSC 117</strain>
    </source>
</reference>
<keyword evidence="1" id="KW-0812">Transmembrane</keyword>
<keyword evidence="1" id="KW-1133">Transmembrane helix</keyword>
<feature type="transmembrane region" description="Helical" evidence="1">
    <location>
        <begin position="44"/>
        <end position="65"/>
    </location>
</feature>
<dbReference type="Pfam" id="PF02517">
    <property type="entry name" value="Rce1-like"/>
    <property type="match status" value="1"/>
</dbReference>
<evidence type="ECO:0000256" key="1">
    <source>
        <dbReference type="SAM" id="Phobius"/>
    </source>
</evidence>
<evidence type="ECO:0000313" key="3">
    <source>
        <dbReference type="EMBL" id="KHL04955.1"/>
    </source>
</evidence>
<feature type="transmembrane region" description="Helical" evidence="1">
    <location>
        <begin position="175"/>
        <end position="196"/>
    </location>
</feature>
<evidence type="ECO:0000259" key="2">
    <source>
        <dbReference type="Pfam" id="PF02517"/>
    </source>
</evidence>
<feature type="transmembrane region" description="Helical" evidence="1">
    <location>
        <begin position="71"/>
        <end position="92"/>
    </location>
</feature>
<comment type="caution">
    <text evidence="3">The sequence shown here is derived from an EMBL/GenBank/DDBJ whole genome shotgun (WGS) entry which is preliminary data.</text>
</comment>